<comment type="function">
    <text evidence="3">Probably deamidates glutamine residues to glutamate on methyl-accepting chemotaxis receptors (MCPs), playing an important role in chemotaxis.</text>
</comment>
<dbReference type="EC" id="3.5.1.44" evidence="3"/>
<dbReference type="InterPro" id="IPR011324">
    <property type="entry name" value="Cytotoxic_necrot_fac-like_cat"/>
</dbReference>
<gene>
    <name evidence="3" type="primary">cheD</name>
    <name evidence="4" type="ORF">ABDB84_15670</name>
</gene>
<evidence type="ECO:0000256" key="2">
    <source>
        <dbReference type="ARBA" id="ARBA00022801"/>
    </source>
</evidence>
<evidence type="ECO:0000313" key="4">
    <source>
        <dbReference type="EMBL" id="MEN3069920.1"/>
    </source>
</evidence>
<sequence length="150" mass="16384">MYRITTLLGSCVSVTIWHPRAKIGAMSHFLLPSRGGTPAQEADGRYGDEAIWLMLNDLQERGVKPSQCQAKVFGGGDMFPHLGAKDEQSVGKKNGIAARAILDSHGIPVVSASLFGEGYRRIIFDVSNGHVWSRQTPVQNALPIRARHYA</sequence>
<evidence type="ECO:0000256" key="3">
    <source>
        <dbReference type="HAMAP-Rule" id="MF_01440"/>
    </source>
</evidence>
<proteinExistence type="inferred from homology"/>
<evidence type="ECO:0000313" key="5">
    <source>
        <dbReference type="Proteomes" id="UP001410394"/>
    </source>
</evidence>
<dbReference type="Gene3D" id="3.30.1330.200">
    <property type="match status" value="1"/>
</dbReference>
<organism evidence="4 5">
    <name type="scientific">Uliginosibacterium sediminicola</name>
    <dbReference type="NCBI Taxonomy" id="2024550"/>
    <lineage>
        <taxon>Bacteria</taxon>
        <taxon>Pseudomonadati</taxon>
        <taxon>Pseudomonadota</taxon>
        <taxon>Betaproteobacteria</taxon>
        <taxon>Rhodocyclales</taxon>
        <taxon>Zoogloeaceae</taxon>
        <taxon>Uliginosibacterium</taxon>
    </lineage>
</organism>
<dbReference type="PANTHER" id="PTHR35147">
    <property type="entry name" value="CHEMORECEPTOR GLUTAMINE DEAMIDASE CHED-RELATED"/>
    <property type="match status" value="1"/>
</dbReference>
<dbReference type="PANTHER" id="PTHR35147:SF3">
    <property type="entry name" value="CHEMORECEPTOR GLUTAMINE DEAMIDASE CHED 1-RELATED"/>
    <property type="match status" value="1"/>
</dbReference>
<comment type="similarity">
    <text evidence="3">Belongs to the CheD family.</text>
</comment>
<protein>
    <recommendedName>
        <fullName evidence="3">Probable chemoreceptor glutamine deamidase CheD</fullName>
        <ecNumber evidence="3">3.5.1.44</ecNumber>
    </recommendedName>
</protein>
<dbReference type="Proteomes" id="UP001410394">
    <property type="component" value="Unassembled WGS sequence"/>
</dbReference>
<dbReference type="HAMAP" id="MF_01440">
    <property type="entry name" value="CheD"/>
    <property type="match status" value="1"/>
</dbReference>
<accession>A0ABU9Z1T0</accession>
<comment type="caution">
    <text evidence="4">The sequence shown here is derived from an EMBL/GenBank/DDBJ whole genome shotgun (WGS) entry which is preliminary data.</text>
</comment>
<dbReference type="EMBL" id="JBDIVE010000009">
    <property type="protein sequence ID" value="MEN3069920.1"/>
    <property type="molecule type" value="Genomic_DNA"/>
</dbReference>
<dbReference type="InterPro" id="IPR005659">
    <property type="entry name" value="Chemorcpt_Glu_NH3ase_CheD"/>
</dbReference>
<comment type="catalytic activity">
    <reaction evidence="3">
        <text>L-glutaminyl-[protein] + H2O = L-glutamyl-[protein] + NH4(+)</text>
        <dbReference type="Rhea" id="RHEA:16441"/>
        <dbReference type="Rhea" id="RHEA-COMP:10207"/>
        <dbReference type="Rhea" id="RHEA-COMP:10208"/>
        <dbReference type="ChEBI" id="CHEBI:15377"/>
        <dbReference type="ChEBI" id="CHEBI:28938"/>
        <dbReference type="ChEBI" id="CHEBI:29973"/>
        <dbReference type="ChEBI" id="CHEBI:30011"/>
        <dbReference type="EC" id="3.5.1.44"/>
    </reaction>
</comment>
<dbReference type="Pfam" id="PF03975">
    <property type="entry name" value="CheD"/>
    <property type="match status" value="1"/>
</dbReference>
<evidence type="ECO:0000256" key="1">
    <source>
        <dbReference type="ARBA" id="ARBA00022500"/>
    </source>
</evidence>
<keyword evidence="2 3" id="KW-0378">Hydrolase</keyword>
<dbReference type="InterPro" id="IPR038592">
    <property type="entry name" value="CheD-like_sf"/>
</dbReference>
<dbReference type="CDD" id="cd16352">
    <property type="entry name" value="CheD"/>
    <property type="match status" value="1"/>
</dbReference>
<keyword evidence="5" id="KW-1185">Reference proteome</keyword>
<keyword evidence="1 3" id="KW-0145">Chemotaxis</keyword>
<dbReference type="SUPFAM" id="SSF64438">
    <property type="entry name" value="CNF1/YfiH-like putative cysteine hydrolases"/>
    <property type="match status" value="1"/>
</dbReference>
<reference evidence="4 5" key="1">
    <citation type="journal article" date="2018" name="Int. J. Syst. Evol. Microbiol.">
        <title>Uliginosibacterium sediminicola sp. nov., isolated from freshwater sediment.</title>
        <authorList>
            <person name="Hwang W.M."/>
            <person name="Kim S.M."/>
            <person name="Kang K."/>
            <person name="Ahn T.Y."/>
        </authorList>
    </citation>
    <scope>NUCLEOTIDE SEQUENCE [LARGE SCALE GENOMIC DNA]</scope>
    <source>
        <strain evidence="4 5">M1-21</strain>
    </source>
</reference>
<name>A0ABU9Z1T0_9RHOO</name>
<dbReference type="RefSeq" id="WP_345920694.1">
    <property type="nucleotide sequence ID" value="NZ_JBDIVE010000009.1"/>
</dbReference>